<dbReference type="InterPro" id="IPR004843">
    <property type="entry name" value="Calcineurin-like_PHP"/>
</dbReference>
<dbReference type="EMBL" id="JAPDFL010000001">
    <property type="protein sequence ID" value="MCW1931334.1"/>
    <property type="molecule type" value="Genomic_DNA"/>
</dbReference>
<dbReference type="SUPFAM" id="SSF56300">
    <property type="entry name" value="Metallo-dependent phosphatases"/>
    <property type="match status" value="1"/>
</dbReference>
<evidence type="ECO:0000256" key="4">
    <source>
        <dbReference type="ARBA" id="ARBA00023136"/>
    </source>
</evidence>
<evidence type="ECO:0000256" key="3">
    <source>
        <dbReference type="ARBA" id="ARBA00022723"/>
    </source>
</evidence>
<dbReference type="Proteomes" id="UP001208938">
    <property type="component" value="Unassembled WGS sequence"/>
</dbReference>
<evidence type="ECO:0000313" key="8">
    <source>
        <dbReference type="Proteomes" id="UP001208938"/>
    </source>
</evidence>
<gene>
    <name evidence="7" type="ORF">OKW52_03395</name>
</gene>
<keyword evidence="3" id="KW-0479">Metal-binding</keyword>
<comment type="caution">
    <text evidence="7">The sequence shown here is derived from an EMBL/GenBank/DDBJ whole genome shotgun (WGS) entry which is preliminary data.</text>
</comment>
<dbReference type="CDD" id="cd07398">
    <property type="entry name" value="MPP_YbbF-LpxH"/>
    <property type="match status" value="1"/>
</dbReference>
<keyword evidence="8" id="KW-1185">Reference proteome</keyword>
<name>A0ABT3GUY3_9RHOB</name>
<dbReference type="InterPro" id="IPR029052">
    <property type="entry name" value="Metallo-depent_PP-like"/>
</dbReference>
<organism evidence="7 8">
    <name type="scientific">Pararhodobacter zhoushanensis</name>
    <dbReference type="NCBI Taxonomy" id="2479545"/>
    <lineage>
        <taxon>Bacteria</taxon>
        <taxon>Pseudomonadati</taxon>
        <taxon>Pseudomonadota</taxon>
        <taxon>Alphaproteobacteria</taxon>
        <taxon>Rhodobacterales</taxon>
        <taxon>Paracoccaceae</taxon>
        <taxon>Pararhodobacter</taxon>
    </lineage>
</organism>
<evidence type="ECO:0000256" key="2">
    <source>
        <dbReference type="ARBA" id="ARBA00022519"/>
    </source>
</evidence>
<dbReference type="PANTHER" id="PTHR34990">
    <property type="entry name" value="UDP-2,3-DIACYLGLUCOSAMINE HYDROLASE-RELATED"/>
    <property type="match status" value="1"/>
</dbReference>
<proteinExistence type="predicted"/>
<evidence type="ECO:0000259" key="6">
    <source>
        <dbReference type="Pfam" id="PF00149"/>
    </source>
</evidence>
<keyword evidence="4" id="KW-0472">Membrane</keyword>
<evidence type="ECO:0000256" key="1">
    <source>
        <dbReference type="ARBA" id="ARBA00022475"/>
    </source>
</evidence>
<keyword evidence="1" id="KW-1003">Cell membrane</keyword>
<keyword evidence="5" id="KW-0464">Manganese</keyword>
<dbReference type="RefSeq" id="WP_264504458.1">
    <property type="nucleotide sequence ID" value="NZ_JAPDFL010000001.1"/>
</dbReference>
<feature type="domain" description="Calcineurin-like phosphoesterase" evidence="6">
    <location>
        <begin position="2"/>
        <end position="195"/>
    </location>
</feature>
<evidence type="ECO:0000313" key="7">
    <source>
        <dbReference type="EMBL" id="MCW1931334.1"/>
    </source>
</evidence>
<sequence length="249" mass="27358">MSDLHLGALGAQPARALGFLRAHRAETYVLVGDVLDQWQPLLPHWSADDQAVIDHLNARQAEGAQLIYLRGNHDPYPERAPAGTQPRVAAQDQHVHHAADGKRYLVIHGDKVDARIFRAHAFTRLGSRIDHMLRLLDRGLQRLSRQSPGEAKSSIEALLAWLNTLMHVGRKHERKLVDLARAEGLDGVICGHFHIAGLHRDHGLTYANCGDWVDSATGLIETFDGTLKLVTAPVPVASSQPAVPDMVEA</sequence>
<reference evidence="7 8" key="1">
    <citation type="submission" date="2022-10" db="EMBL/GenBank/DDBJ databases">
        <title>Pararhodobacter sp. nov., isolated from marine algae.</title>
        <authorList>
            <person name="Choi B.J."/>
            <person name="Kim J.M."/>
            <person name="Lee J.K."/>
            <person name="Choi D.G."/>
            <person name="Jeon C.O."/>
        </authorList>
    </citation>
    <scope>NUCLEOTIDE SEQUENCE [LARGE SCALE GENOMIC DNA]</scope>
    <source>
        <strain evidence="7 8">ZQ420</strain>
    </source>
</reference>
<dbReference type="Gene3D" id="3.60.21.10">
    <property type="match status" value="1"/>
</dbReference>
<dbReference type="PANTHER" id="PTHR34990:SF2">
    <property type="entry name" value="BLL8164 PROTEIN"/>
    <property type="match status" value="1"/>
</dbReference>
<evidence type="ECO:0000256" key="5">
    <source>
        <dbReference type="ARBA" id="ARBA00023211"/>
    </source>
</evidence>
<dbReference type="InterPro" id="IPR043461">
    <property type="entry name" value="LpxH-like"/>
</dbReference>
<protein>
    <submittedName>
        <fullName evidence="7">UDP-2,3-diacylglucosamine diphosphatase</fullName>
    </submittedName>
</protein>
<dbReference type="Pfam" id="PF00149">
    <property type="entry name" value="Metallophos"/>
    <property type="match status" value="1"/>
</dbReference>
<keyword evidence="2" id="KW-0997">Cell inner membrane</keyword>
<accession>A0ABT3GUY3</accession>